<dbReference type="Gene3D" id="3.30.70.270">
    <property type="match status" value="2"/>
</dbReference>
<feature type="compositionally biased region" description="Acidic residues" evidence="9">
    <location>
        <begin position="109"/>
        <end position="131"/>
    </location>
</feature>
<keyword evidence="8" id="KW-0479">Metal-binding</keyword>
<comment type="caution">
    <text evidence="13">The sequence shown here is derived from an EMBL/GenBank/DDBJ whole genome shotgun (WGS) entry which is preliminary data.</text>
</comment>
<keyword evidence="4" id="KW-0540">Nuclease</keyword>
<dbReference type="GO" id="GO:0042575">
    <property type="term" value="C:DNA polymerase complex"/>
    <property type="evidence" value="ECO:0007669"/>
    <property type="project" value="UniProtKB-ARBA"/>
</dbReference>
<dbReference type="CDD" id="cd01647">
    <property type="entry name" value="RT_LTR"/>
    <property type="match status" value="1"/>
</dbReference>
<dbReference type="InterPro" id="IPR041588">
    <property type="entry name" value="Integrase_H2C2"/>
</dbReference>
<dbReference type="Pfam" id="PF00078">
    <property type="entry name" value="RVT_1"/>
    <property type="match status" value="1"/>
</dbReference>
<name>A0AA38I619_9CUCU</name>
<dbReference type="Gene3D" id="1.10.340.70">
    <property type="match status" value="1"/>
</dbReference>
<dbReference type="InterPro" id="IPR012337">
    <property type="entry name" value="RNaseH-like_sf"/>
</dbReference>
<feature type="domain" description="CCHC-type" evidence="10">
    <location>
        <begin position="360"/>
        <end position="375"/>
    </location>
</feature>
<dbReference type="InterPro" id="IPR043128">
    <property type="entry name" value="Rev_trsase/Diguanyl_cyclase"/>
</dbReference>
<dbReference type="GO" id="GO:0004519">
    <property type="term" value="F:endonuclease activity"/>
    <property type="evidence" value="ECO:0007669"/>
    <property type="project" value="UniProtKB-KW"/>
</dbReference>
<keyword evidence="2" id="KW-0808">Transferase</keyword>
<evidence type="ECO:0000256" key="3">
    <source>
        <dbReference type="ARBA" id="ARBA00022695"/>
    </source>
</evidence>
<dbReference type="SUPFAM" id="SSF53098">
    <property type="entry name" value="Ribonuclease H-like"/>
    <property type="match status" value="1"/>
</dbReference>
<feature type="domain" description="Integrase catalytic" evidence="12">
    <location>
        <begin position="1141"/>
        <end position="1298"/>
    </location>
</feature>
<dbReference type="PROSITE" id="PS50158">
    <property type="entry name" value="ZF_CCHC"/>
    <property type="match status" value="2"/>
</dbReference>
<dbReference type="InterPro" id="IPR050951">
    <property type="entry name" value="Retrovirus_Pol_polyprotein"/>
</dbReference>
<dbReference type="InterPro" id="IPR001584">
    <property type="entry name" value="Integrase_cat-core"/>
</dbReference>
<dbReference type="PANTHER" id="PTHR37984">
    <property type="entry name" value="PROTEIN CBG26694"/>
    <property type="match status" value="1"/>
</dbReference>
<proteinExistence type="predicted"/>
<dbReference type="InterPro" id="IPR001878">
    <property type="entry name" value="Znf_CCHC"/>
</dbReference>
<feature type="region of interest" description="Disordered" evidence="9">
    <location>
        <begin position="107"/>
        <end position="134"/>
    </location>
</feature>
<evidence type="ECO:0000313" key="13">
    <source>
        <dbReference type="EMBL" id="KAJ3649591.1"/>
    </source>
</evidence>
<dbReference type="PROSITE" id="PS50878">
    <property type="entry name" value="RT_POL"/>
    <property type="match status" value="1"/>
</dbReference>
<dbReference type="Pfam" id="PF03732">
    <property type="entry name" value="Retrotrans_gag"/>
    <property type="match status" value="1"/>
</dbReference>
<evidence type="ECO:0000256" key="7">
    <source>
        <dbReference type="ARBA" id="ARBA00022918"/>
    </source>
</evidence>
<keyword evidence="7" id="KW-0695">RNA-directed DNA polymerase</keyword>
<dbReference type="SMART" id="SM00343">
    <property type="entry name" value="ZnF_C2HC"/>
    <property type="match status" value="2"/>
</dbReference>
<dbReference type="InterPro" id="IPR043502">
    <property type="entry name" value="DNA/RNA_pol_sf"/>
</dbReference>
<keyword evidence="8" id="KW-0862">Zinc</keyword>
<keyword evidence="3" id="KW-0548">Nucleotidyltransferase</keyword>
<gene>
    <name evidence="13" type="ORF">Zmor_021325</name>
</gene>
<feature type="domain" description="CCHC-type" evidence="10">
    <location>
        <begin position="335"/>
        <end position="352"/>
    </location>
</feature>
<evidence type="ECO:0000313" key="14">
    <source>
        <dbReference type="Proteomes" id="UP001168821"/>
    </source>
</evidence>
<dbReference type="CDD" id="cd09274">
    <property type="entry name" value="RNase_HI_RT_Ty3"/>
    <property type="match status" value="1"/>
</dbReference>
<dbReference type="InterPro" id="IPR036397">
    <property type="entry name" value="RNaseH_sf"/>
</dbReference>
<dbReference type="InterPro" id="IPR005162">
    <property type="entry name" value="Retrotrans_gag_dom"/>
</dbReference>
<dbReference type="Gene3D" id="4.10.60.10">
    <property type="entry name" value="Zinc finger, CCHC-type"/>
    <property type="match status" value="2"/>
</dbReference>
<dbReference type="EMBL" id="JALNTZ010000006">
    <property type="protein sequence ID" value="KAJ3649591.1"/>
    <property type="molecule type" value="Genomic_DNA"/>
</dbReference>
<accession>A0AA38I619</accession>
<evidence type="ECO:0000256" key="4">
    <source>
        <dbReference type="ARBA" id="ARBA00022722"/>
    </source>
</evidence>
<dbReference type="GO" id="GO:0015074">
    <property type="term" value="P:DNA integration"/>
    <property type="evidence" value="ECO:0007669"/>
    <property type="project" value="InterPro"/>
</dbReference>
<dbReference type="Pfam" id="PF17921">
    <property type="entry name" value="Integrase_H2C2"/>
    <property type="match status" value="1"/>
</dbReference>
<dbReference type="GO" id="GO:0003964">
    <property type="term" value="F:RNA-directed DNA polymerase activity"/>
    <property type="evidence" value="ECO:0007669"/>
    <property type="project" value="UniProtKB-KW"/>
</dbReference>
<keyword evidence="5" id="KW-0255">Endonuclease</keyword>
<dbReference type="Pfam" id="PF00098">
    <property type="entry name" value="zf-CCHC"/>
    <property type="match status" value="1"/>
</dbReference>
<dbReference type="SUPFAM" id="SSF57756">
    <property type="entry name" value="Retrovirus zinc finger-like domains"/>
    <property type="match status" value="1"/>
</dbReference>
<evidence type="ECO:0000256" key="5">
    <source>
        <dbReference type="ARBA" id="ARBA00022759"/>
    </source>
</evidence>
<dbReference type="Gene3D" id="3.30.420.10">
    <property type="entry name" value="Ribonuclease H-like superfamily/Ribonuclease H"/>
    <property type="match status" value="1"/>
</dbReference>
<dbReference type="Proteomes" id="UP001168821">
    <property type="component" value="Unassembled WGS sequence"/>
</dbReference>
<dbReference type="FunFam" id="3.30.70.270:FF:000020">
    <property type="entry name" value="Transposon Tf2-6 polyprotein-like Protein"/>
    <property type="match status" value="1"/>
</dbReference>
<dbReference type="InterPro" id="IPR041373">
    <property type="entry name" value="RT_RNaseH"/>
</dbReference>
<evidence type="ECO:0000256" key="2">
    <source>
        <dbReference type="ARBA" id="ARBA00022679"/>
    </source>
</evidence>
<dbReference type="PANTHER" id="PTHR37984:SF5">
    <property type="entry name" value="PROTEIN NYNRIN-LIKE"/>
    <property type="match status" value="1"/>
</dbReference>
<dbReference type="Gene3D" id="3.10.10.10">
    <property type="entry name" value="HIV Type 1 Reverse Transcriptase, subunit A, domain 1"/>
    <property type="match status" value="1"/>
</dbReference>
<evidence type="ECO:0000259" key="10">
    <source>
        <dbReference type="PROSITE" id="PS50158"/>
    </source>
</evidence>
<evidence type="ECO:0000256" key="1">
    <source>
        <dbReference type="ARBA" id="ARBA00012493"/>
    </source>
</evidence>
<evidence type="ECO:0000256" key="9">
    <source>
        <dbReference type="SAM" id="MobiDB-lite"/>
    </source>
</evidence>
<protein>
    <recommendedName>
        <fullName evidence="1">RNA-directed DNA polymerase</fullName>
        <ecNumber evidence="1">2.7.7.49</ecNumber>
    </recommendedName>
</protein>
<dbReference type="PROSITE" id="PS50994">
    <property type="entry name" value="INTEGRASE"/>
    <property type="match status" value="1"/>
</dbReference>
<dbReference type="GO" id="GO:0003676">
    <property type="term" value="F:nucleic acid binding"/>
    <property type="evidence" value="ECO:0007669"/>
    <property type="project" value="InterPro"/>
</dbReference>
<dbReference type="GO" id="GO:0008270">
    <property type="term" value="F:zinc ion binding"/>
    <property type="evidence" value="ECO:0007669"/>
    <property type="project" value="UniProtKB-KW"/>
</dbReference>
<sequence length="1436" mass="164670">MSTLGEIPEIRDNIKSASVNAVKALHKIVFEEDAGRQNRGNLRKFPGFNFGVDSDEFKDKVAYVEQNIPLADLIAACNVIKLDYSGEKPTLIRRICMALSNLENLITENEADDADEDEQSDLEDEVEEEDQQAPVAAPQRFILSFRDVEDSLRTFDGKSSYPVERWIQDFEETALLFGWDDLQKLIFAKKSLRGLAKIYVQSETNISTWGKLKKKLKSEFGKKINSAKLHQILRERSLRKDEDVHEYFLSMRELASRGNVEVEALIQYIIDGINDSLTNKVVLYGASTLHEFKKKLEIYETIRTKTTPPVTKVNRSVMLTGQRSTSAEGNKSSPRKCYNCNLSGHIAAHCPRPRREKGSCYKCGILGHFSNKCPSKPEVGRSTTFTNTERPGPSTLLIEEVAPADCSIAVKLDPWICPWELNGVLDSGSPISLIKDSFVPVIFRKAYSSCISYSGINSSVVDILGLYEGTVHFNSIQLSTLFHIVSPETMRADLVLGRNFLFQPNLEVKFNNQQVILNKISDEPPFFKPSGSNELLLIDPDIFKTPDENFIVNPDVDPVINFKLHDILNQHIVAKEPDIPAIDFEAQIIVKSEHTPFHFQPRRLSFFERDKLQVILDDLLKQGIIRESNSPYASPIVLVKKKSGELRLCLDFRELNKLVVRDRYPLPLIDDQLDSLKNKKFFTKLDLQSAFHHVKLTDDSTKYTAFVTPMGQYEYLRMPFGFCNSPSIFMRYINKIFRSLLSQNKISIFLDDILIATESIEDNIDILQEVLALVKLNKLKLRLDKCCFLMTTINYLGYQVSAEGISPCNEHIESVFRFPTPKNHKDVQSFLGLVSYFRRFVRSFSEIAKPLTDLTRKNVAFNFGQAELESFERLKNSLVSCPLLAIYSPTAETELHCDASSLGYGAILLQKQHDHKFHPIAFFSKRATTPESKYHSFELECLSIIYALKRFHTYLHGIKFKIVTDCDSLRLTLSKKDLNPRIARWALWLQNYDYTVEHRNSDRMKHVDALSRNHILILEDSTLETTLSLQQMQDGNIIKIRNLLEEREHKKFELRNGLVYFKGSNKLLFYVPQAMEYQVIRMYHDEFGHVGRDKVVELITRFYWFPKLRDKVKNYISHCLKCIAYSPNSGKKEGYLHSIPKGNIPFDTIHIDHYGPLEKTPRGYKYIFEVEDGFTKFVKLYPCKTTNVNEVIKHLNHYFDCYSKPMRVVSDRGSCFTSVSLADFFQINSVEHIQIASGAPRANGQMERCNRDITPILAKITPSLNKWDTKLPDVEFAINNTVNRSTKETPSKLLFGRNQRGPVDDALSHFLSNEFDVRSDINMLRANASQNIQVSQSYNKELYDKKRKPARRYKVHDFVMISNTDVTPGVNKKLIPKFRGPYVISAVLPHDRYFITDIEGFQHTQIPFKGVYDSSRMKPWLGSDVNSSCSLDTQET</sequence>
<keyword evidence="8" id="KW-0863">Zinc-finger</keyword>
<dbReference type="InterPro" id="IPR036875">
    <property type="entry name" value="Znf_CCHC_sf"/>
</dbReference>
<keyword evidence="6" id="KW-0378">Hydrolase</keyword>
<dbReference type="GO" id="GO:0016787">
    <property type="term" value="F:hydrolase activity"/>
    <property type="evidence" value="ECO:0007669"/>
    <property type="project" value="UniProtKB-KW"/>
</dbReference>
<dbReference type="SUPFAM" id="SSF56672">
    <property type="entry name" value="DNA/RNA polymerases"/>
    <property type="match status" value="1"/>
</dbReference>
<evidence type="ECO:0000259" key="11">
    <source>
        <dbReference type="PROSITE" id="PS50878"/>
    </source>
</evidence>
<dbReference type="InterPro" id="IPR000477">
    <property type="entry name" value="RT_dom"/>
</dbReference>
<dbReference type="EC" id="2.7.7.49" evidence="1"/>
<reference evidence="13" key="1">
    <citation type="journal article" date="2023" name="G3 (Bethesda)">
        <title>Whole genome assemblies of Zophobas morio and Tenebrio molitor.</title>
        <authorList>
            <person name="Kaur S."/>
            <person name="Stinson S.A."/>
            <person name="diCenzo G.C."/>
        </authorList>
    </citation>
    <scope>NUCLEOTIDE SEQUENCE</scope>
    <source>
        <strain evidence="13">QUZm001</strain>
    </source>
</reference>
<keyword evidence="14" id="KW-1185">Reference proteome</keyword>
<dbReference type="Pfam" id="PF17917">
    <property type="entry name" value="RT_RNaseH"/>
    <property type="match status" value="1"/>
</dbReference>
<evidence type="ECO:0000256" key="8">
    <source>
        <dbReference type="PROSITE-ProRule" id="PRU00047"/>
    </source>
</evidence>
<evidence type="ECO:0000259" key="12">
    <source>
        <dbReference type="PROSITE" id="PS50994"/>
    </source>
</evidence>
<evidence type="ECO:0000256" key="6">
    <source>
        <dbReference type="ARBA" id="ARBA00022801"/>
    </source>
</evidence>
<organism evidence="13 14">
    <name type="scientific">Zophobas morio</name>
    <dbReference type="NCBI Taxonomy" id="2755281"/>
    <lineage>
        <taxon>Eukaryota</taxon>
        <taxon>Metazoa</taxon>
        <taxon>Ecdysozoa</taxon>
        <taxon>Arthropoda</taxon>
        <taxon>Hexapoda</taxon>
        <taxon>Insecta</taxon>
        <taxon>Pterygota</taxon>
        <taxon>Neoptera</taxon>
        <taxon>Endopterygota</taxon>
        <taxon>Coleoptera</taxon>
        <taxon>Polyphaga</taxon>
        <taxon>Cucujiformia</taxon>
        <taxon>Tenebrionidae</taxon>
        <taxon>Zophobas</taxon>
    </lineage>
</organism>
<feature type="domain" description="Reverse transcriptase" evidence="11">
    <location>
        <begin position="620"/>
        <end position="800"/>
    </location>
</feature>